<dbReference type="SUPFAM" id="SSF47762">
    <property type="entry name" value="PAH2 domain"/>
    <property type="match status" value="3"/>
</dbReference>
<evidence type="ECO:0000259" key="9">
    <source>
        <dbReference type="SMART" id="SM00761"/>
    </source>
</evidence>
<accession>A0A4P9ZJG0</accession>
<dbReference type="FunFam" id="1.20.1160.11:FF:000002">
    <property type="entry name" value="Paired amphipathic helix protein SIN3"/>
    <property type="match status" value="1"/>
</dbReference>
<dbReference type="InterPro" id="IPR031693">
    <property type="entry name" value="Sin3_C"/>
</dbReference>
<keyword evidence="5" id="KW-0804">Transcription</keyword>
<proteinExistence type="predicted"/>
<dbReference type="SMART" id="SM00761">
    <property type="entry name" value="HDAC_interact"/>
    <property type="match status" value="1"/>
</dbReference>
<keyword evidence="2" id="KW-0678">Repressor</keyword>
<feature type="region of interest" description="Disordered" evidence="8">
    <location>
        <begin position="773"/>
        <end position="799"/>
    </location>
</feature>
<dbReference type="EMBL" id="ML004433">
    <property type="protein sequence ID" value="RKP32210.1"/>
    <property type="molecule type" value="Genomic_DNA"/>
</dbReference>
<dbReference type="InterPro" id="IPR013194">
    <property type="entry name" value="HDAC_interact_dom"/>
</dbReference>
<feature type="non-terminal residue" evidence="10">
    <location>
        <position position="1"/>
    </location>
</feature>
<dbReference type="Pfam" id="PF02671">
    <property type="entry name" value="PAH"/>
    <property type="match status" value="3"/>
</dbReference>
<dbReference type="FunFam" id="1.20.1160.11:FF:000001">
    <property type="entry name" value="Paired amphipathic helix protein Sin3"/>
    <property type="match status" value="1"/>
</dbReference>
<dbReference type="PANTHER" id="PTHR12346:SF0">
    <property type="entry name" value="SIN3A, ISOFORM G"/>
    <property type="match status" value="1"/>
</dbReference>
<feature type="compositionally biased region" description="Basic and acidic residues" evidence="8">
    <location>
        <begin position="731"/>
        <end position="742"/>
    </location>
</feature>
<keyword evidence="11" id="KW-1185">Reference proteome</keyword>
<keyword evidence="3" id="KW-0677">Repeat</keyword>
<protein>
    <recommendedName>
        <fullName evidence="9">Histone deacetylase interacting domain-containing protein</fullName>
    </recommendedName>
</protein>
<gene>
    <name evidence="10" type="ORF">METBISCDRAFT_9519</name>
</gene>
<evidence type="ECO:0000256" key="8">
    <source>
        <dbReference type="SAM" id="MobiDB-lite"/>
    </source>
</evidence>
<dbReference type="Pfam" id="PF08295">
    <property type="entry name" value="Sin3_corepress"/>
    <property type="match status" value="1"/>
</dbReference>
<evidence type="ECO:0000313" key="11">
    <source>
        <dbReference type="Proteomes" id="UP000268321"/>
    </source>
</evidence>
<feature type="non-terminal residue" evidence="10">
    <location>
        <position position="1227"/>
    </location>
</feature>
<dbReference type="FunFam" id="1.20.1160.11:FF:000003">
    <property type="entry name" value="Paired amphipathic helix SIN3-like protein"/>
    <property type="match status" value="1"/>
</dbReference>
<evidence type="ECO:0000313" key="10">
    <source>
        <dbReference type="EMBL" id="RKP32210.1"/>
    </source>
</evidence>
<sequence length="1227" mass="139383">EEQAEQRIPQGLINRSSSSSMYKPLNVKDALLYLDQVKMQFYSQADVYNNFLDIMKDFKSQSIDTPGVIKRVSTLFRGHPNLIQGFNTFLPPGYRIECSLDPSDPNAITVTTPMGETTHTSGGDQVPGAPVWREQAAQPMGHFGLNQQPPAPVQGHNPFVHQLEFNHAILYVNKIKTRFANQPDIYKQFLEILQTYQCEQKPIGEVYEQVTLLFANSPDLLDDFKRFLPDRANQQHFDERADGALYPASVSQLPPLGSFQPATGVVAAEQQRNYLFVAQEVAESKDAVGRKGSEHYDHEHNYNDEAQYSCLRGAQPPQQKHKTAGPVRANATLVPGIPEPVPPSAMAKSSSLLEELAFFDKVKRAIGNKQTYNEFLKMLNLFSQDIIDKDTLVERVELFLGDNHADLVNWFKQFVGYEQKTQHIEDITFKKHQIELSLCRAYGPSYRQLPKVETQMPCSGRDEMCWEVLNDEWVGHPTWASEDSGFISHRKNQYEEILFKIEEERLEFDYHMEANLRTIQTLETIANRIANMMPEQKANFKVPPGLGHTSQTIYKKVIRKIYDKDRGFEVIDALHENPAVAVPVVLKRLKQKDEEWKRAQREWNKVWREMEQKLFYKSLDHLGLTFKQADKKLLTAKQMVSEISTVKIEQQNKRLHPLTRKPQEQLNYVFGDRDVIFDILHLSHFYVHHSSNYSLGDREKLGGFFKHFVGLLFGIGSDEIDAGLAARAKERTASASSERTDENGTAPDAGIVDHVVSKKRGRETDLLRGVLKNQSKSRKEEVGGSPASEADDSDAGGEQAGASDFWIQTASLKFSLGEVGLEEKRDRFNLFCNTTIYVFVRHFRTLYERLLEIKQVDAEIRSEIASRRLPQFAKDLNLVSHQLEDLGVEIVASRSCYAQVLALAERLLDGEIEHQWFEESLRQAYCNKAYKCYTLDKVVQSMVKYMHTMITDSKTVEMVLLYEKDRKCPSTTARDQILYRIQVRALMSAEENMFKVAYLESSAQMNIQFVGFDDLTIKDHANAEEMYNYYMTSYVMSHPTEGVPISKIHMPFHKSFIQAIDEEQCEGVLASELRVSICENSYRLFFEKGTYDEFTAKTLYTRADDATAASAQEKLNELTQVLAQAAPWDRGLSKTARSNHDASFRVLLDQGAAAYKSTGAWQSSDAVEQELTVAADPEAKEAAMGTDTAGGSFRVNPDATIDADTTVVQDMNDTTIQQDANDTTMDE</sequence>
<evidence type="ECO:0000256" key="4">
    <source>
        <dbReference type="ARBA" id="ARBA00023015"/>
    </source>
</evidence>
<name>A0A4P9ZJG0_9ASCO</name>
<dbReference type="GO" id="GO:0033698">
    <property type="term" value="C:Rpd3L complex"/>
    <property type="evidence" value="ECO:0007669"/>
    <property type="project" value="UniProtKB-ARBA"/>
</dbReference>
<dbReference type="InterPro" id="IPR036600">
    <property type="entry name" value="PAH_sf"/>
</dbReference>
<dbReference type="OrthoDB" id="10265969at2759"/>
<evidence type="ECO:0000256" key="7">
    <source>
        <dbReference type="PROSITE-ProRule" id="PRU00810"/>
    </source>
</evidence>
<dbReference type="Proteomes" id="UP000268321">
    <property type="component" value="Unassembled WGS sequence"/>
</dbReference>
<dbReference type="InterPro" id="IPR039774">
    <property type="entry name" value="Sin3-like"/>
</dbReference>
<dbReference type="GO" id="GO:0010628">
    <property type="term" value="P:positive regulation of gene expression"/>
    <property type="evidence" value="ECO:0007669"/>
    <property type="project" value="UniProtKB-ARBA"/>
</dbReference>
<evidence type="ECO:0000256" key="6">
    <source>
        <dbReference type="ARBA" id="ARBA00023242"/>
    </source>
</evidence>
<evidence type="ECO:0000256" key="3">
    <source>
        <dbReference type="ARBA" id="ARBA00022737"/>
    </source>
</evidence>
<evidence type="ECO:0000256" key="5">
    <source>
        <dbReference type="ARBA" id="ARBA00023163"/>
    </source>
</evidence>
<comment type="subcellular location">
    <subcellularLocation>
        <location evidence="1 7">Nucleus</location>
    </subcellularLocation>
</comment>
<evidence type="ECO:0000256" key="1">
    <source>
        <dbReference type="ARBA" id="ARBA00004123"/>
    </source>
</evidence>
<feature type="domain" description="Histone deacetylase interacting" evidence="9">
    <location>
        <begin position="438"/>
        <end position="539"/>
    </location>
</feature>
<dbReference type="GO" id="GO:0003714">
    <property type="term" value="F:transcription corepressor activity"/>
    <property type="evidence" value="ECO:0007669"/>
    <property type="project" value="InterPro"/>
</dbReference>
<reference evidence="11" key="1">
    <citation type="journal article" date="2018" name="Nat. Microbiol.">
        <title>Leveraging single-cell genomics to expand the fungal tree of life.</title>
        <authorList>
            <person name="Ahrendt S.R."/>
            <person name="Quandt C.A."/>
            <person name="Ciobanu D."/>
            <person name="Clum A."/>
            <person name="Salamov A."/>
            <person name="Andreopoulos B."/>
            <person name="Cheng J.F."/>
            <person name="Woyke T."/>
            <person name="Pelin A."/>
            <person name="Henrissat B."/>
            <person name="Reynolds N.K."/>
            <person name="Benny G.L."/>
            <person name="Smith M.E."/>
            <person name="James T.Y."/>
            <person name="Grigoriev I.V."/>
        </authorList>
    </citation>
    <scope>NUCLEOTIDE SEQUENCE [LARGE SCALE GENOMIC DNA]</scope>
    <source>
        <strain evidence="11">Baker2002</strain>
    </source>
</reference>
<dbReference type="Gene3D" id="1.20.1160.11">
    <property type="entry name" value="Paired amphipathic helix"/>
    <property type="match status" value="3"/>
</dbReference>
<dbReference type="GO" id="GO:0000122">
    <property type="term" value="P:negative regulation of transcription by RNA polymerase II"/>
    <property type="evidence" value="ECO:0007669"/>
    <property type="project" value="TreeGrafter"/>
</dbReference>
<feature type="region of interest" description="Disordered" evidence="8">
    <location>
        <begin position="731"/>
        <end position="754"/>
    </location>
</feature>
<organism evidence="10 11">
    <name type="scientific">Metschnikowia bicuspidata</name>
    <dbReference type="NCBI Taxonomy" id="27322"/>
    <lineage>
        <taxon>Eukaryota</taxon>
        <taxon>Fungi</taxon>
        <taxon>Dikarya</taxon>
        <taxon>Ascomycota</taxon>
        <taxon>Saccharomycotina</taxon>
        <taxon>Pichiomycetes</taxon>
        <taxon>Metschnikowiaceae</taxon>
        <taxon>Metschnikowia</taxon>
    </lineage>
</organism>
<dbReference type="InterPro" id="IPR003822">
    <property type="entry name" value="PAH"/>
</dbReference>
<keyword evidence="4" id="KW-0805">Transcription regulation</keyword>
<dbReference type="Pfam" id="PF16879">
    <property type="entry name" value="Sin3a_C"/>
    <property type="match status" value="1"/>
</dbReference>
<dbReference type="AlphaFoldDB" id="A0A4P9ZJG0"/>
<dbReference type="PANTHER" id="PTHR12346">
    <property type="entry name" value="SIN3B-RELATED"/>
    <property type="match status" value="1"/>
</dbReference>
<evidence type="ECO:0000256" key="2">
    <source>
        <dbReference type="ARBA" id="ARBA00022491"/>
    </source>
</evidence>
<dbReference type="PROSITE" id="PS51477">
    <property type="entry name" value="PAH"/>
    <property type="match status" value="3"/>
</dbReference>
<keyword evidence="6 7" id="KW-0539">Nucleus</keyword>